<dbReference type="EMBL" id="VSSQ01000108">
    <property type="protein sequence ID" value="MPL77600.1"/>
    <property type="molecule type" value="Genomic_DNA"/>
</dbReference>
<evidence type="ECO:0000313" key="1">
    <source>
        <dbReference type="EMBL" id="MPL77600.1"/>
    </source>
</evidence>
<protein>
    <submittedName>
        <fullName evidence="1">Uncharacterized protein</fullName>
    </submittedName>
</protein>
<reference evidence="1" key="1">
    <citation type="submission" date="2019-08" db="EMBL/GenBank/DDBJ databases">
        <authorList>
            <person name="Kucharzyk K."/>
            <person name="Murdoch R.W."/>
            <person name="Higgins S."/>
            <person name="Loffler F."/>
        </authorList>
    </citation>
    <scope>NUCLEOTIDE SEQUENCE</scope>
</reference>
<dbReference type="AlphaFoldDB" id="A0A644UFE3"/>
<comment type="caution">
    <text evidence="1">The sequence shown here is derived from an EMBL/GenBank/DDBJ whole genome shotgun (WGS) entry which is preliminary data.</text>
</comment>
<sequence>MANTIKIKRYAMDANIPTTGLNPGEFIMAVDTGNLYICWTATTKILLCQASQLGDYLLKAQNLNDLPDKAVARTNLDVYSKGEVDNLLSGLNWKADVLVVTTGNITLTGLQTIDGISVPAGARVGVVAQTNATQNGIYIAASGAWQRSNDANVASELVGATFGVAQGSTQSDTIWRVFTDSITIGTTNIDIQPFTGIKNMIAGLGIAITGNTIDVALEELATGTAIAADDFVIIIDVSESGQARQRKITRANFLSGIVSDTYQVKVNAGGAAGYLDDKIDVIAARGLKKTVSGDKVMLEVDINGMNTIAADIDASTDMVPVYDASGAVIGKVSVNNLIKNATIDGGSY</sequence>
<name>A0A644UFE3_9ZZZZ</name>
<gene>
    <name evidence="1" type="ORF">SDC9_23457</name>
</gene>
<proteinExistence type="predicted"/>
<accession>A0A644UFE3</accession>
<organism evidence="1">
    <name type="scientific">bioreactor metagenome</name>
    <dbReference type="NCBI Taxonomy" id="1076179"/>
    <lineage>
        <taxon>unclassified sequences</taxon>
        <taxon>metagenomes</taxon>
        <taxon>ecological metagenomes</taxon>
    </lineage>
</organism>